<evidence type="ECO:0000256" key="1">
    <source>
        <dbReference type="ARBA" id="ARBA00004555"/>
    </source>
</evidence>
<evidence type="ECO:0000313" key="6">
    <source>
        <dbReference type="EMBL" id="KAG5679731.1"/>
    </source>
</evidence>
<evidence type="ECO:0000256" key="2">
    <source>
        <dbReference type="ARBA" id="ARBA00010298"/>
    </source>
</evidence>
<reference evidence="6" key="1">
    <citation type="submission" date="2021-03" db="EMBL/GenBank/DDBJ databases">
        <title>Chromosome level genome of the anhydrobiotic midge Polypedilum vanderplanki.</title>
        <authorList>
            <person name="Yoshida Y."/>
            <person name="Kikawada T."/>
            <person name="Gusev O."/>
        </authorList>
    </citation>
    <scope>NUCLEOTIDE SEQUENCE</scope>
    <source>
        <strain evidence="6">NIAS01</strain>
        <tissue evidence="6">Whole body or cell culture</tissue>
    </source>
</reference>
<dbReference type="Gene3D" id="3.90.950.10">
    <property type="match status" value="1"/>
</dbReference>
<organism evidence="6 7">
    <name type="scientific">Polypedilum vanderplanki</name>
    <name type="common">Sleeping chironomid midge</name>
    <dbReference type="NCBI Taxonomy" id="319348"/>
    <lineage>
        <taxon>Eukaryota</taxon>
        <taxon>Metazoa</taxon>
        <taxon>Ecdysozoa</taxon>
        <taxon>Arthropoda</taxon>
        <taxon>Hexapoda</taxon>
        <taxon>Insecta</taxon>
        <taxon>Pterygota</taxon>
        <taxon>Neoptera</taxon>
        <taxon>Endopterygota</taxon>
        <taxon>Diptera</taxon>
        <taxon>Nematocera</taxon>
        <taxon>Chironomoidea</taxon>
        <taxon>Chironomidae</taxon>
        <taxon>Chironominae</taxon>
        <taxon>Polypedilum</taxon>
        <taxon>Polypedilum</taxon>
    </lineage>
</organism>
<dbReference type="GO" id="GO:0034237">
    <property type="term" value="F:protein kinase A regulatory subunit binding"/>
    <property type="evidence" value="ECO:0007669"/>
    <property type="project" value="TreeGrafter"/>
</dbReference>
<evidence type="ECO:0000313" key="7">
    <source>
        <dbReference type="Proteomes" id="UP001107558"/>
    </source>
</evidence>
<dbReference type="InterPro" id="IPR029001">
    <property type="entry name" value="ITPase-like_fam"/>
</dbReference>
<accession>A0A9J6CD92</accession>
<feature type="compositionally biased region" description="Basic and acidic residues" evidence="4">
    <location>
        <begin position="24"/>
        <end position="64"/>
    </location>
</feature>
<evidence type="ECO:0000259" key="5">
    <source>
        <dbReference type="Pfam" id="PF01931"/>
    </source>
</evidence>
<feature type="domain" description="Non-canonical purine NTP phosphatase/PRRC1" evidence="5">
    <location>
        <begin position="132"/>
        <end position="253"/>
    </location>
</feature>
<dbReference type="Proteomes" id="UP001107558">
    <property type="component" value="Chromosome 1"/>
</dbReference>
<dbReference type="OrthoDB" id="4968544at2759"/>
<gene>
    <name evidence="6" type="ORF">PVAND_009277</name>
</gene>
<dbReference type="AlphaFoldDB" id="A0A9J6CD92"/>
<comment type="similarity">
    <text evidence="2">Belongs to the PRRC1 family.</text>
</comment>
<dbReference type="InterPro" id="IPR026533">
    <property type="entry name" value="NTPase/PRRC1"/>
</dbReference>
<evidence type="ECO:0000256" key="3">
    <source>
        <dbReference type="ARBA" id="ARBA00023034"/>
    </source>
</evidence>
<protein>
    <recommendedName>
        <fullName evidence="5">Non-canonical purine NTP phosphatase/PRRC1 domain-containing protein</fullName>
    </recommendedName>
</protein>
<feature type="region of interest" description="Disordered" evidence="4">
    <location>
        <begin position="1"/>
        <end position="72"/>
    </location>
</feature>
<sequence length="323" mass="36364">MDEIGKSSKITSNIPPPTELPSFLKKETEKNVEKSENLQKNSIDTKEKDGEQQQKKEEEIESKESQSSVDITEALEPITEGLKNTVFYNWMKTSLKSSIEVAKDSINTMVTVLDPQMSQILNTGGDIEIIVASTNEDKIDSVREAFQDVFKKATVYGKKSTTSVESTIAIQPVGFESAELAAKERLNGLRTNESLVDKTMLSVENFLVEIYKNQWFDVGLLLLSDVRNNLTLKTFTQFTPVPLEIVKILESDTPLNYEKRSTGLQITIGSAMAKKLNVPHYEWHYKYTGITRYDIILNAAKTLASIYKRELQSKSSSNVSEEK</sequence>
<comment type="caution">
    <text evidence="6">The sequence shown here is derived from an EMBL/GenBank/DDBJ whole genome shotgun (WGS) entry which is preliminary data.</text>
</comment>
<dbReference type="PANTHER" id="PTHR23276:SF2">
    <property type="entry name" value="PROTEIN PRRC1"/>
    <property type="match status" value="1"/>
</dbReference>
<evidence type="ECO:0000256" key="4">
    <source>
        <dbReference type="SAM" id="MobiDB-lite"/>
    </source>
</evidence>
<proteinExistence type="inferred from homology"/>
<dbReference type="PANTHER" id="PTHR23276">
    <property type="entry name" value="PROTEIN PRRC1"/>
    <property type="match status" value="1"/>
</dbReference>
<name>A0A9J6CD92_POLVA</name>
<keyword evidence="3" id="KW-0333">Golgi apparatus</keyword>
<dbReference type="Pfam" id="PF01931">
    <property type="entry name" value="NTPase_I-T"/>
    <property type="match status" value="1"/>
</dbReference>
<dbReference type="EMBL" id="JADBJN010000001">
    <property type="protein sequence ID" value="KAG5679731.1"/>
    <property type="molecule type" value="Genomic_DNA"/>
</dbReference>
<dbReference type="GO" id="GO:0005794">
    <property type="term" value="C:Golgi apparatus"/>
    <property type="evidence" value="ECO:0007669"/>
    <property type="project" value="UniProtKB-SubCell"/>
</dbReference>
<keyword evidence="7" id="KW-1185">Reference proteome</keyword>
<dbReference type="SUPFAM" id="SSF52972">
    <property type="entry name" value="ITPase-like"/>
    <property type="match status" value="1"/>
</dbReference>
<dbReference type="InterPro" id="IPR026534">
    <property type="entry name" value="PRRC1"/>
</dbReference>
<comment type="subcellular location">
    <subcellularLocation>
        <location evidence="1">Golgi apparatus</location>
    </subcellularLocation>
</comment>